<protein>
    <submittedName>
        <fullName evidence="3">UPF0183 protein</fullName>
    </submittedName>
</protein>
<evidence type="ECO:0000256" key="1">
    <source>
        <dbReference type="ARBA" id="ARBA00024339"/>
    </source>
</evidence>
<dbReference type="AlphaFoldDB" id="A0A0K0DAG9"/>
<sequence>MRAPSNAALPHLDFALRKPCTKLLVLSPVFCQTILKSLCSAIRWILPAADVLFDFVTKRVIKIVLHTNMPGHYDFTIYARCEFRVTFDGNEPTAITTASKFNDIRGVFCDTSGEFEEPQPVVVSRNTQEDRNPFGSTFCYGTDQIVVEVMDNGHIAAVTLFE</sequence>
<dbReference type="InterPro" id="IPR005373">
    <property type="entry name" value="PHAF1"/>
</dbReference>
<dbReference type="PANTHER" id="PTHR13465:SF2">
    <property type="entry name" value="PHAGOSOME ASSEMBLY FACTOR 1"/>
    <property type="match status" value="1"/>
</dbReference>
<reference evidence="2" key="1">
    <citation type="submission" date="2012-09" db="EMBL/GenBank/DDBJ databases">
        <authorList>
            <person name="Martin A.A."/>
        </authorList>
    </citation>
    <scope>NUCLEOTIDE SEQUENCE</scope>
</reference>
<dbReference type="Pfam" id="PF03676">
    <property type="entry name" value="PHAF1"/>
    <property type="match status" value="1"/>
</dbReference>
<dbReference type="InterPro" id="IPR039156">
    <property type="entry name" value="PHAF1/BROMI"/>
</dbReference>
<dbReference type="GO" id="GO:0005802">
    <property type="term" value="C:trans-Golgi network"/>
    <property type="evidence" value="ECO:0007669"/>
    <property type="project" value="TreeGrafter"/>
</dbReference>
<name>A0A0K0DAG9_ANGCA</name>
<keyword evidence="2" id="KW-1185">Reference proteome</keyword>
<dbReference type="WBParaSite" id="ACAC_0000727601-mRNA-1">
    <property type="protein sequence ID" value="ACAC_0000727601-mRNA-1"/>
    <property type="gene ID" value="ACAC_0000727601"/>
</dbReference>
<dbReference type="GO" id="GO:0043001">
    <property type="term" value="P:Golgi to plasma membrane protein transport"/>
    <property type="evidence" value="ECO:0007669"/>
    <property type="project" value="TreeGrafter"/>
</dbReference>
<reference evidence="3" key="2">
    <citation type="submission" date="2017-02" db="UniProtKB">
        <authorList>
            <consortium name="WormBaseParasite"/>
        </authorList>
    </citation>
    <scope>IDENTIFICATION</scope>
</reference>
<dbReference type="Proteomes" id="UP000035642">
    <property type="component" value="Unassembled WGS sequence"/>
</dbReference>
<evidence type="ECO:0000313" key="3">
    <source>
        <dbReference type="WBParaSite" id="ACAC_0000727601-mRNA-1"/>
    </source>
</evidence>
<proteinExistence type="inferred from homology"/>
<accession>A0A0K0DAG9</accession>
<comment type="similarity">
    <text evidence="1">Belongs to the PHAF1 family.</text>
</comment>
<evidence type="ECO:0000313" key="2">
    <source>
        <dbReference type="Proteomes" id="UP000035642"/>
    </source>
</evidence>
<organism evidence="2 3">
    <name type="scientific">Angiostrongylus cantonensis</name>
    <name type="common">Rat lungworm</name>
    <dbReference type="NCBI Taxonomy" id="6313"/>
    <lineage>
        <taxon>Eukaryota</taxon>
        <taxon>Metazoa</taxon>
        <taxon>Ecdysozoa</taxon>
        <taxon>Nematoda</taxon>
        <taxon>Chromadorea</taxon>
        <taxon>Rhabditida</taxon>
        <taxon>Rhabditina</taxon>
        <taxon>Rhabditomorpha</taxon>
        <taxon>Strongyloidea</taxon>
        <taxon>Metastrongylidae</taxon>
        <taxon>Angiostrongylus</taxon>
    </lineage>
</organism>
<dbReference type="PANTHER" id="PTHR13465">
    <property type="entry name" value="UPF0183 PROTEIN"/>
    <property type="match status" value="1"/>
</dbReference>